<reference evidence="1 2" key="1">
    <citation type="journal article" date="2019" name="Sci. Rep.">
        <title>Orb-weaving spider Araneus ventricosus genome elucidates the spidroin gene catalogue.</title>
        <authorList>
            <person name="Kono N."/>
            <person name="Nakamura H."/>
            <person name="Ohtoshi R."/>
            <person name="Moran D.A.P."/>
            <person name="Shinohara A."/>
            <person name="Yoshida Y."/>
            <person name="Fujiwara M."/>
            <person name="Mori M."/>
            <person name="Tomita M."/>
            <person name="Arakawa K."/>
        </authorList>
    </citation>
    <scope>NUCLEOTIDE SEQUENCE [LARGE SCALE GENOMIC DNA]</scope>
</reference>
<dbReference type="OrthoDB" id="8058917at2759"/>
<name>A0A4Y2F284_ARAVE</name>
<proteinExistence type="predicted"/>
<evidence type="ECO:0000313" key="2">
    <source>
        <dbReference type="Proteomes" id="UP000499080"/>
    </source>
</evidence>
<dbReference type="EMBL" id="BGPR01000789">
    <property type="protein sequence ID" value="GBM35640.1"/>
    <property type="molecule type" value="Genomic_DNA"/>
</dbReference>
<organism evidence="1 2">
    <name type="scientific">Araneus ventricosus</name>
    <name type="common">Orbweaver spider</name>
    <name type="synonym">Epeira ventricosa</name>
    <dbReference type="NCBI Taxonomy" id="182803"/>
    <lineage>
        <taxon>Eukaryota</taxon>
        <taxon>Metazoa</taxon>
        <taxon>Ecdysozoa</taxon>
        <taxon>Arthropoda</taxon>
        <taxon>Chelicerata</taxon>
        <taxon>Arachnida</taxon>
        <taxon>Araneae</taxon>
        <taxon>Araneomorphae</taxon>
        <taxon>Entelegynae</taxon>
        <taxon>Araneoidea</taxon>
        <taxon>Araneidae</taxon>
        <taxon>Araneus</taxon>
    </lineage>
</organism>
<evidence type="ECO:0000313" key="1">
    <source>
        <dbReference type="EMBL" id="GBM35640.1"/>
    </source>
</evidence>
<dbReference type="AlphaFoldDB" id="A0A4Y2F284"/>
<protein>
    <recommendedName>
        <fullName evidence="3">Reverse transcriptase zinc-binding domain-containing protein</fullName>
    </recommendedName>
</protein>
<comment type="caution">
    <text evidence="1">The sequence shown here is derived from an EMBL/GenBank/DDBJ whole genome shotgun (WGS) entry which is preliminary data.</text>
</comment>
<accession>A0A4Y2F284</accession>
<keyword evidence="2" id="KW-1185">Reference proteome</keyword>
<dbReference type="Proteomes" id="UP000499080">
    <property type="component" value="Unassembled WGS sequence"/>
</dbReference>
<gene>
    <name evidence="1" type="ORF">AVEN_244525_1</name>
</gene>
<evidence type="ECO:0008006" key="3">
    <source>
        <dbReference type="Google" id="ProtNLM"/>
    </source>
</evidence>
<sequence>MRKAIRQNWQILWDHSSKCKQVKKLFDKVDEKRVLGDFYLNQIISGHGAFQIYQNRFFSKSPLCFCGKDEGTVEHTILKCDAWQDIRDTYFKKTAAPLKNFCRTANQEKEDLRWNRVSNLEPSGLQSRDLTTRPPRPSTVAWHTTDSVWSMTADLNVYQASNEIDIRWNPILSPQSSNPEA</sequence>